<evidence type="ECO:0000313" key="3">
    <source>
        <dbReference type="EMBL" id="KAF2108333.1"/>
    </source>
</evidence>
<sequence>MSSSPLPGSRSSPIHRESPLAGSPLTHTPIDSSPPTPRTERLILSHPSARLSSSPASTPRVVDSPVTRTRSLRPEMSESMEGGVSPGVDFFDDNSSEEESEWEDDNGTRDFSEVEGLGLGIMSTPEYGGKSAGRKGTGRQEVLSALPPFNQIPDQSSGNALGNDDEEERRGRLRASSRKVNEARQMSLKRMSRGPKIIHNHSPSLGGPETSCESHVSQGSIDCNKSFPPFQSRVSGDTNGQGGLGRTRHRRNTSESLMADSIVNAHVHTMRVLESLSPSASLSLAHSHSHTIPYPQSLLQPLLASSSRHHISFSSPPVFEDDPPHHDPDRPRHLPAHYVKTPYPGWEKTKVFPRRSLRKKPGFIGEGEGDGKGRRVLGLVASDGEFDLRGRYLQNSDLGVGRSRSDVVREKRVWSSNHNYPSSAGAGAGSGVKRTGTTTGMGDPGESVVYATLQPNRSGRRQKVERIVIPSSLSLSLTTRSPERKQKQKQANHHHEEKATGGGGGADRTVDFDDKYLALRLRASYRALAGPWLLRALSARTLDRIQIGRLGVWSGDDTSCHFHCTQASHLRLLASHPHALDDENDTKTVFTESALLELYKSPEAGKARYTWVHWARRLAASNSASSSSRHTSFHHNHSSTRVKGPVSVSERAAQPDDLPPEREIEREAVTGTYSFPNEIQTQDTIMTIQFTHRFSLPRILVALALSLLLSIVATLLWIFVGVSEWPTYALEGRPARVGSGMLVGVLVLGLEGVVLAGWGWGSWVLL</sequence>
<name>A0A6A5YN00_9PLEO</name>
<keyword evidence="2" id="KW-0812">Transmembrane</keyword>
<evidence type="ECO:0000256" key="1">
    <source>
        <dbReference type="SAM" id="MobiDB-lite"/>
    </source>
</evidence>
<gene>
    <name evidence="3" type="ORF">BDV96DRAFT_636886</name>
</gene>
<evidence type="ECO:0000313" key="4">
    <source>
        <dbReference type="Proteomes" id="UP000799770"/>
    </source>
</evidence>
<reference evidence="3" key="1">
    <citation type="journal article" date="2020" name="Stud. Mycol.">
        <title>101 Dothideomycetes genomes: a test case for predicting lifestyles and emergence of pathogens.</title>
        <authorList>
            <person name="Haridas S."/>
            <person name="Albert R."/>
            <person name="Binder M."/>
            <person name="Bloem J."/>
            <person name="Labutti K."/>
            <person name="Salamov A."/>
            <person name="Andreopoulos B."/>
            <person name="Baker S."/>
            <person name="Barry K."/>
            <person name="Bills G."/>
            <person name="Bluhm B."/>
            <person name="Cannon C."/>
            <person name="Castanera R."/>
            <person name="Culley D."/>
            <person name="Daum C."/>
            <person name="Ezra D."/>
            <person name="Gonzalez J."/>
            <person name="Henrissat B."/>
            <person name="Kuo A."/>
            <person name="Liang C."/>
            <person name="Lipzen A."/>
            <person name="Lutzoni F."/>
            <person name="Magnuson J."/>
            <person name="Mondo S."/>
            <person name="Nolan M."/>
            <person name="Ohm R."/>
            <person name="Pangilinan J."/>
            <person name="Park H.-J."/>
            <person name="Ramirez L."/>
            <person name="Alfaro M."/>
            <person name="Sun H."/>
            <person name="Tritt A."/>
            <person name="Yoshinaga Y."/>
            <person name="Zwiers L.-H."/>
            <person name="Turgeon B."/>
            <person name="Goodwin S."/>
            <person name="Spatafora J."/>
            <person name="Crous P."/>
            <person name="Grigoriev I."/>
        </authorList>
    </citation>
    <scope>NUCLEOTIDE SEQUENCE</scope>
    <source>
        <strain evidence="3">CBS 627.86</strain>
    </source>
</reference>
<keyword evidence="4" id="KW-1185">Reference proteome</keyword>
<proteinExistence type="predicted"/>
<protein>
    <submittedName>
        <fullName evidence="3">Uncharacterized protein</fullName>
    </submittedName>
</protein>
<organism evidence="3 4">
    <name type="scientific">Lophiotrema nucula</name>
    <dbReference type="NCBI Taxonomy" id="690887"/>
    <lineage>
        <taxon>Eukaryota</taxon>
        <taxon>Fungi</taxon>
        <taxon>Dikarya</taxon>
        <taxon>Ascomycota</taxon>
        <taxon>Pezizomycotina</taxon>
        <taxon>Dothideomycetes</taxon>
        <taxon>Pleosporomycetidae</taxon>
        <taxon>Pleosporales</taxon>
        <taxon>Lophiotremataceae</taxon>
        <taxon>Lophiotrema</taxon>
    </lineage>
</organism>
<keyword evidence="2" id="KW-1133">Transmembrane helix</keyword>
<dbReference type="EMBL" id="ML977348">
    <property type="protein sequence ID" value="KAF2108333.1"/>
    <property type="molecule type" value="Genomic_DNA"/>
</dbReference>
<feature type="compositionally biased region" description="Basic residues" evidence="1">
    <location>
        <begin position="190"/>
        <end position="199"/>
    </location>
</feature>
<feature type="transmembrane region" description="Helical" evidence="2">
    <location>
        <begin position="699"/>
        <end position="720"/>
    </location>
</feature>
<feature type="transmembrane region" description="Helical" evidence="2">
    <location>
        <begin position="741"/>
        <end position="760"/>
    </location>
</feature>
<dbReference type="Proteomes" id="UP000799770">
    <property type="component" value="Unassembled WGS sequence"/>
</dbReference>
<dbReference type="OrthoDB" id="3691966at2759"/>
<feature type="region of interest" description="Disordered" evidence="1">
    <location>
        <begin position="626"/>
        <end position="663"/>
    </location>
</feature>
<accession>A0A6A5YN00</accession>
<feature type="compositionally biased region" description="Acidic residues" evidence="1">
    <location>
        <begin position="90"/>
        <end position="105"/>
    </location>
</feature>
<dbReference type="AlphaFoldDB" id="A0A6A5YN00"/>
<feature type="region of interest" description="Disordered" evidence="1">
    <location>
        <begin position="147"/>
        <end position="217"/>
    </location>
</feature>
<feature type="region of interest" description="Disordered" evidence="1">
    <location>
        <begin position="418"/>
        <end position="446"/>
    </location>
</feature>
<keyword evidence="2" id="KW-0472">Membrane</keyword>
<evidence type="ECO:0000256" key="2">
    <source>
        <dbReference type="SAM" id="Phobius"/>
    </source>
</evidence>
<feature type="region of interest" description="Disordered" evidence="1">
    <location>
        <begin position="229"/>
        <end position="254"/>
    </location>
</feature>
<feature type="compositionally biased region" description="Basic residues" evidence="1">
    <location>
        <begin position="631"/>
        <end position="640"/>
    </location>
</feature>
<feature type="compositionally biased region" description="Low complexity" evidence="1">
    <location>
        <begin position="1"/>
        <end position="12"/>
    </location>
</feature>
<feature type="region of interest" description="Disordered" evidence="1">
    <location>
        <begin position="1"/>
        <end position="110"/>
    </location>
</feature>
<feature type="region of interest" description="Disordered" evidence="1">
    <location>
        <begin position="475"/>
        <end position="507"/>
    </location>
</feature>